<dbReference type="GO" id="GO:0004553">
    <property type="term" value="F:hydrolase activity, hydrolyzing O-glycosyl compounds"/>
    <property type="evidence" value="ECO:0007669"/>
    <property type="project" value="UniProtKB-ARBA"/>
</dbReference>
<sequence length="1078" mass="116742">MKALLKTLLFACALFTIITANSQDWEEIQNVNTDPISSNVMDEFGGSVAMNYNGSYAIVGAPNDSENGYEAGAAYLYKRSGTDWALITKFVSDDIASGDHFGSSVAMYTNYIVIGASGENSNTGAVYVFNKDTNTDEITQIKKVVHTTIASSDYFGSTIDYDNQYFIVGAPFAGSYGRAYVYHLSSGVCTLKKVFYGPSDASRFGDRVRIEYTSSGNYIAGIGDYNYKDPGDYTNSRGRVHIYEGTNTSWTENTVLVGQVQGGRFGYDFDLTDNRLAIGVPYDDNGANNAGLIYIYQRGESNWTYSYTMVGDQSNGNLGNTLSFSQRNSSIYRLAAYERGQDGQGEIRIYSSASGTSFGSYRTILDSNPEDYGFFGKSSICIKETYILGARDNADINGTNSGVVYFATETAEYNDWGSIVQKLPTPYTSPFRYESEFGSSIDIDGNTAVIGAPNDYYGSGFAEVYQKTNLGWNKIATLTESSNIYDNNFGSSVSIDGNWIAVGASGGKDTDRVYMFKKPASGWTDMTETAVISATDIVAGDNFGRSVYLKGNTLVVGSYRNRNNSLYTGAAYVYTKSEGADWTSTTQTAKLTASDGASNDYFGWSVATDEGVIVVGSPEKDVTGTRDGGVYLFEKPETGWINATETYTLSASDQTSNDYFGYAVDFDNDVIAVGARGNNTVYVFEKPLTGWASLTESARLNASSGGSYLGYSVDIDDDRILAGAIHDTYTFSKAGSAFLFEKSGSSWTSMTESVKFNSSNPGLNYYFGNEVALDGVLIGIGSYNQESAAGAVYFHEQFIPPTDVELVVNPIDENTEIGEIAGYYSGFDDNMSETLTYAFSGEGSSILSPTNALNISESSHVEIPHDNAFNLVENDFTIEGQIKIESDVGSKTIASKGNGSDGNSVFIFQVSEGKLSIYLGSGATAGWTTSSNSLPLNTWTHVAVSYQASTKTISFYVDGVKETLAPLSLTPSSNSDTNSLFIGQQGFTIDFLISTFIFNPDPLVLDWELTTANIQILDGADVIYDGALNASTNQIKVKSIETDYTVKIIKDGFTTYSATFTQTELEAFFLTPLIVTLQ</sequence>
<proteinExistence type="predicted"/>
<reference evidence="5 6" key="1">
    <citation type="submission" date="2017-06" db="EMBL/GenBank/DDBJ databases">
        <authorList>
            <person name="Kim H.J."/>
            <person name="Triplett B.A."/>
        </authorList>
    </citation>
    <scope>NUCLEOTIDE SEQUENCE [LARGE SCALE GENOMIC DNA]</scope>
    <source>
        <strain evidence="5 6">DSM 19307</strain>
    </source>
</reference>
<evidence type="ECO:0000313" key="5">
    <source>
        <dbReference type="EMBL" id="SNT11027.1"/>
    </source>
</evidence>
<evidence type="ECO:0000256" key="1">
    <source>
        <dbReference type="ARBA" id="ARBA00022729"/>
    </source>
</evidence>
<protein>
    <submittedName>
        <fullName evidence="5">FG-GAP repeat-containing protein</fullName>
    </submittedName>
</protein>
<dbReference type="InterPro" id="IPR011043">
    <property type="entry name" value="Gal_Oxase/kelch_b-propeller"/>
</dbReference>
<dbReference type="PANTHER" id="PTHR36220">
    <property type="entry name" value="UNNAMED PRODUCT"/>
    <property type="match status" value="1"/>
</dbReference>
<organism evidence="5 6">
    <name type="scientific">Ekhidna lutea</name>
    <dbReference type="NCBI Taxonomy" id="447679"/>
    <lineage>
        <taxon>Bacteria</taxon>
        <taxon>Pseudomonadati</taxon>
        <taxon>Bacteroidota</taxon>
        <taxon>Cytophagia</taxon>
        <taxon>Cytophagales</taxon>
        <taxon>Reichenbachiellaceae</taxon>
        <taxon>Ekhidna</taxon>
    </lineage>
</organism>
<gene>
    <name evidence="5" type="ORF">SAMN05421640_2320</name>
</gene>
<dbReference type="EMBL" id="FZPD01000004">
    <property type="protein sequence ID" value="SNT11027.1"/>
    <property type="molecule type" value="Genomic_DNA"/>
</dbReference>
<dbReference type="Proteomes" id="UP000198393">
    <property type="component" value="Unassembled WGS sequence"/>
</dbReference>
<dbReference type="InterPro" id="IPR028994">
    <property type="entry name" value="Integrin_alpha_N"/>
</dbReference>
<dbReference type="OrthoDB" id="964745at2"/>
<dbReference type="PROSITE" id="PS51470">
    <property type="entry name" value="FG_GAP"/>
    <property type="match status" value="1"/>
</dbReference>
<evidence type="ECO:0000313" key="6">
    <source>
        <dbReference type="Proteomes" id="UP000198393"/>
    </source>
</evidence>
<dbReference type="Gene3D" id="2.130.10.130">
    <property type="entry name" value="Integrin alpha, N-terminal"/>
    <property type="match status" value="3"/>
</dbReference>
<evidence type="ECO:0000256" key="2">
    <source>
        <dbReference type="ARBA" id="ARBA00022737"/>
    </source>
</evidence>
<dbReference type="GO" id="GO:0005975">
    <property type="term" value="P:carbohydrate metabolic process"/>
    <property type="evidence" value="ECO:0007669"/>
    <property type="project" value="UniProtKB-ARBA"/>
</dbReference>
<dbReference type="Gene3D" id="2.60.120.200">
    <property type="match status" value="1"/>
</dbReference>
<keyword evidence="6" id="KW-1185">Reference proteome</keyword>
<evidence type="ECO:0000256" key="3">
    <source>
        <dbReference type="ARBA" id="ARBA00023180"/>
    </source>
</evidence>
<dbReference type="Pfam" id="PF14312">
    <property type="entry name" value="FG-GAP_2"/>
    <property type="match status" value="6"/>
</dbReference>
<dbReference type="InterPro" id="IPR013517">
    <property type="entry name" value="FG-GAP"/>
</dbReference>
<dbReference type="AlphaFoldDB" id="A0A239JYE6"/>
<evidence type="ECO:0000256" key="4">
    <source>
        <dbReference type="SAM" id="SignalP"/>
    </source>
</evidence>
<dbReference type="PANTHER" id="PTHR36220:SF1">
    <property type="entry name" value="GAMMA TUBULIN COMPLEX COMPONENT C-TERMINAL DOMAIN-CONTAINING PROTEIN"/>
    <property type="match status" value="1"/>
</dbReference>
<dbReference type="SUPFAM" id="SSF69318">
    <property type="entry name" value="Integrin alpha N-terminal domain"/>
    <property type="match status" value="1"/>
</dbReference>
<dbReference type="RefSeq" id="WP_089357041.1">
    <property type="nucleotide sequence ID" value="NZ_FZPD01000004.1"/>
</dbReference>
<dbReference type="Pfam" id="PF13385">
    <property type="entry name" value="Laminin_G_3"/>
    <property type="match status" value="1"/>
</dbReference>
<dbReference type="InterPro" id="IPR013519">
    <property type="entry name" value="Int_alpha_beta-p"/>
</dbReference>
<feature type="chain" id="PRO_5013212429" evidence="4">
    <location>
        <begin position="23"/>
        <end position="1078"/>
    </location>
</feature>
<name>A0A239JYE6_EKHLU</name>
<dbReference type="SUPFAM" id="SSF49899">
    <property type="entry name" value="Concanavalin A-like lectins/glucanases"/>
    <property type="match status" value="1"/>
</dbReference>
<keyword evidence="3" id="KW-0325">Glycoprotein</keyword>
<dbReference type="SMART" id="SM00191">
    <property type="entry name" value="Int_alpha"/>
    <property type="match status" value="8"/>
</dbReference>
<keyword evidence="2" id="KW-0677">Repeat</keyword>
<dbReference type="InterPro" id="IPR013320">
    <property type="entry name" value="ConA-like_dom_sf"/>
</dbReference>
<accession>A0A239JYE6</accession>
<feature type="signal peptide" evidence="4">
    <location>
        <begin position="1"/>
        <end position="22"/>
    </location>
</feature>
<dbReference type="SUPFAM" id="SSF50965">
    <property type="entry name" value="Galactose oxidase, central domain"/>
    <property type="match status" value="1"/>
</dbReference>
<keyword evidence="1 4" id="KW-0732">Signal</keyword>